<name>A0A5E4Q1A8_9NEOP</name>
<reference evidence="2 3" key="1">
    <citation type="submission" date="2017-07" db="EMBL/GenBank/DDBJ databases">
        <authorList>
            <person name="Talla V."/>
            <person name="Backstrom N."/>
        </authorList>
    </citation>
    <scope>NUCLEOTIDE SEQUENCE [LARGE SCALE GENOMIC DNA]</scope>
</reference>
<gene>
    <name evidence="2" type="ORF">LSINAPIS_LOCUS3852</name>
</gene>
<proteinExistence type="predicted"/>
<evidence type="ECO:0000256" key="1">
    <source>
        <dbReference type="SAM" id="MobiDB-lite"/>
    </source>
</evidence>
<dbReference type="EMBL" id="FZQP02000959">
    <property type="protein sequence ID" value="VVC91087.1"/>
    <property type="molecule type" value="Genomic_DNA"/>
</dbReference>
<evidence type="ECO:0000313" key="2">
    <source>
        <dbReference type="EMBL" id="VVC91087.1"/>
    </source>
</evidence>
<feature type="non-terminal residue" evidence="2">
    <location>
        <position position="1"/>
    </location>
</feature>
<feature type="compositionally biased region" description="Polar residues" evidence="1">
    <location>
        <begin position="81"/>
        <end position="95"/>
    </location>
</feature>
<dbReference type="Proteomes" id="UP000324832">
    <property type="component" value="Unassembled WGS sequence"/>
</dbReference>
<feature type="compositionally biased region" description="Basic and acidic residues" evidence="1">
    <location>
        <begin position="67"/>
        <end position="80"/>
    </location>
</feature>
<organism evidence="2 3">
    <name type="scientific">Leptidea sinapis</name>
    <dbReference type="NCBI Taxonomy" id="189913"/>
    <lineage>
        <taxon>Eukaryota</taxon>
        <taxon>Metazoa</taxon>
        <taxon>Ecdysozoa</taxon>
        <taxon>Arthropoda</taxon>
        <taxon>Hexapoda</taxon>
        <taxon>Insecta</taxon>
        <taxon>Pterygota</taxon>
        <taxon>Neoptera</taxon>
        <taxon>Endopterygota</taxon>
        <taxon>Lepidoptera</taxon>
        <taxon>Glossata</taxon>
        <taxon>Ditrysia</taxon>
        <taxon>Papilionoidea</taxon>
        <taxon>Pieridae</taxon>
        <taxon>Dismorphiinae</taxon>
        <taxon>Leptidea</taxon>
    </lineage>
</organism>
<accession>A0A5E4Q1A8</accession>
<feature type="region of interest" description="Disordered" evidence="1">
    <location>
        <begin position="18"/>
        <end position="46"/>
    </location>
</feature>
<keyword evidence="3" id="KW-1185">Reference proteome</keyword>
<sequence>CLSTVAWRGVSAQCTKSNGNGGVPVTAERRPRVRPPVLHAAQQGARTPPQILQQLLVVRTRWVGRAQPRDPARRRPEADTPSHTAAQLQGLSCQDQPGDRRALQRWCTHAALHADLRSGGAVTQEVLRAQRHLPLP</sequence>
<protein>
    <submittedName>
        <fullName evidence="2">Uncharacterized protein</fullName>
    </submittedName>
</protein>
<evidence type="ECO:0000313" key="3">
    <source>
        <dbReference type="Proteomes" id="UP000324832"/>
    </source>
</evidence>
<feature type="region of interest" description="Disordered" evidence="1">
    <location>
        <begin position="63"/>
        <end position="100"/>
    </location>
</feature>
<feature type="non-terminal residue" evidence="2">
    <location>
        <position position="136"/>
    </location>
</feature>
<dbReference type="AlphaFoldDB" id="A0A5E4Q1A8"/>